<organism evidence="7 8">
    <name type="scientific">Tetrapisispora phaffii (strain ATCC 24235 / CBS 4417 / NBRC 1672 / NRRL Y-8282 / UCD 70-5)</name>
    <name type="common">Yeast</name>
    <name type="synonym">Fabospora phaffii</name>
    <dbReference type="NCBI Taxonomy" id="1071381"/>
    <lineage>
        <taxon>Eukaryota</taxon>
        <taxon>Fungi</taxon>
        <taxon>Dikarya</taxon>
        <taxon>Ascomycota</taxon>
        <taxon>Saccharomycotina</taxon>
        <taxon>Saccharomycetes</taxon>
        <taxon>Saccharomycetales</taxon>
        <taxon>Saccharomycetaceae</taxon>
        <taxon>Tetrapisispora</taxon>
    </lineage>
</organism>
<evidence type="ECO:0000313" key="7">
    <source>
        <dbReference type="EMBL" id="CCE66070.1"/>
    </source>
</evidence>
<dbReference type="OMA" id="AMHWAIS"/>
<dbReference type="GeneID" id="11530543"/>
<sequence length="283" mass="30942">MSGNYSNIASTVSGVSSFNENSFPNSQRGTSNNENSELSRIYTSGKNNEYVNIGKEKFLRDDLLEAFGGSLNPGLRVPSEHKFANPAPLGLSAFALTTFLLSMYNVQARGVKIPNAIVGPAFFYGGLVQIIAGIWCIAVENTFGGTALCSFGGFWMSFATFFVPWFGILDAYKNDLDQLDNAIGIFLIGWALFTVFLCLCTMKSTLLFFSLFFFLSVTLFLLAVGKFTNSTALAKTGGVFGIVTAFISWYNAFEGLTDKHNSYLVLTSMKLPTNEYSYPCSRG</sequence>
<dbReference type="HOGENOM" id="CLU_051062_0_0_1"/>
<reference evidence="7 8" key="1">
    <citation type="journal article" date="2011" name="Proc. Natl. Acad. Sci. U.S.A.">
        <title>Evolutionary erosion of yeast sex chromosomes by mating-type switching accidents.</title>
        <authorList>
            <person name="Gordon J.L."/>
            <person name="Armisen D."/>
            <person name="Proux-Wera E."/>
            <person name="Oheigeartaigh S.S."/>
            <person name="Byrne K.P."/>
            <person name="Wolfe K.H."/>
        </authorList>
    </citation>
    <scope>NUCLEOTIDE SEQUENCE [LARGE SCALE GENOMIC DNA]</scope>
    <source>
        <strain evidence="8">ATCC 24235 / CBS 4417 / NBRC 1672 / NRRL Y-8282 / UCD 70-5</strain>
    </source>
</reference>
<dbReference type="PROSITE" id="PS01114">
    <property type="entry name" value="GPR1_FUN34_YAAH"/>
    <property type="match status" value="1"/>
</dbReference>
<protein>
    <recommendedName>
        <fullName evidence="9">Ammonia transport outward protein 2</fullName>
    </recommendedName>
</protein>
<dbReference type="GO" id="GO:0015123">
    <property type="term" value="F:acetate transmembrane transporter activity"/>
    <property type="evidence" value="ECO:0007669"/>
    <property type="project" value="TreeGrafter"/>
</dbReference>
<evidence type="ECO:0008006" key="9">
    <source>
        <dbReference type="Google" id="ProtNLM"/>
    </source>
</evidence>
<dbReference type="InterPro" id="IPR051633">
    <property type="entry name" value="AceTr"/>
</dbReference>
<accession>G8C1P2</accession>
<dbReference type="NCBIfam" id="NF038013">
    <property type="entry name" value="AceTr_1"/>
    <property type="match status" value="1"/>
</dbReference>
<dbReference type="AlphaFoldDB" id="G8C1P2"/>
<feature type="transmembrane region" description="Helical" evidence="6">
    <location>
        <begin position="145"/>
        <end position="169"/>
    </location>
</feature>
<dbReference type="EMBL" id="HE612870">
    <property type="protein sequence ID" value="CCE66070.1"/>
    <property type="molecule type" value="Genomic_DNA"/>
</dbReference>
<evidence type="ECO:0000256" key="2">
    <source>
        <dbReference type="ARBA" id="ARBA00005587"/>
    </source>
</evidence>
<proteinExistence type="inferred from homology"/>
<keyword evidence="8" id="KW-1185">Reference proteome</keyword>
<evidence type="ECO:0000256" key="1">
    <source>
        <dbReference type="ARBA" id="ARBA00004141"/>
    </source>
</evidence>
<dbReference type="GO" id="GO:0005886">
    <property type="term" value="C:plasma membrane"/>
    <property type="evidence" value="ECO:0007669"/>
    <property type="project" value="TreeGrafter"/>
</dbReference>
<dbReference type="Pfam" id="PF01184">
    <property type="entry name" value="Gpr1_Fun34_YaaH"/>
    <property type="match status" value="1"/>
</dbReference>
<evidence type="ECO:0000256" key="4">
    <source>
        <dbReference type="ARBA" id="ARBA00022989"/>
    </source>
</evidence>
<dbReference type="eggNOG" id="ENOG502QUJS">
    <property type="taxonomic scope" value="Eukaryota"/>
</dbReference>
<dbReference type="InterPro" id="IPR000791">
    <property type="entry name" value="Gpr1/Fun34/SatP-like"/>
</dbReference>
<gene>
    <name evidence="7" type="primary">TPHA0O01010</name>
    <name evidence="7" type="ordered locus">TPHA_0O01010</name>
</gene>
<dbReference type="PANTHER" id="PTHR31123">
    <property type="entry name" value="ACCUMULATION OF DYADS PROTEIN 2-RELATED"/>
    <property type="match status" value="1"/>
</dbReference>
<comment type="similarity">
    <text evidence="2">Belongs to the acetate uptake transporter (AceTr) (TC 2.A.96) family.</text>
</comment>
<comment type="subcellular location">
    <subcellularLocation>
        <location evidence="1">Membrane</location>
        <topology evidence="1">Multi-pass membrane protein</topology>
    </subcellularLocation>
</comment>
<evidence type="ECO:0000256" key="5">
    <source>
        <dbReference type="ARBA" id="ARBA00023136"/>
    </source>
</evidence>
<keyword evidence="4 6" id="KW-1133">Transmembrane helix</keyword>
<feature type="transmembrane region" description="Helical" evidence="6">
    <location>
        <begin position="83"/>
        <end position="104"/>
    </location>
</feature>
<evidence type="ECO:0000256" key="6">
    <source>
        <dbReference type="SAM" id="Phobius"/>
    </source>
</evidence>
<evidence type="ECO:0000313" key="8">
    <source>
        <dbReference type="Proteomes" id="UP000005666"/>
    </source>
</evidence>
<feature type="transmembrane region" description="Helical" evidence="6">
    <location>
        <begin position="181"/>
        <end position="199"/>
    </location>
</feature>
<dbReference type="Proteomes" id="UP000005666">
    <property type="component" value="Chromosome 15"/>
</dbReference>
<dbReference type="RefSeq" id="XP_003688504.1">
    <property type="nucleotide sequence ID" value="XM_003688456.1"/>
</dbReference>
<dbReference type="OrthoDB" id="3648309at2759"/>
<feature type="transmembrane region" description="Helical" evidence="6">
    <location>
        <begin position="116"/>
        <end position="138"/>
    </location>
</feature>
<keyword evidence="5 6" id="KW-0472">Membrane</keyword>
<feature type="transmembrane region" description="Helical" evidence="6">
    <location>
        <begin position="206"/>
        <end position="227"/>
    </location>
</feature>
<dbReference type="InterPro" id="IPR047622">
    <property type="entry name" value="GPR1_FUN34_YAAH"/>
</dbReference>
<keyword evidence="3 6" id="KW-0812">Transmembrane</keyword>
<evidence type="ECO:0000256" key="3">
    <source>
        <dbReference type="ARBA" id="ARBA00022692"/>
    </source>
</evidence>
<name>G8C1P2_TETPH</name>
<feature type="transmembrane region" description="Helical" evidence="6">
    <location>
        <begin position="233"/>
        <end position="253"/>
    </location>
</feature>
<dbReference type="KEGG" id="tpf:TPHA_0O01010"/>
<dbReference type="PANTHER" id="PTHR31123:SF1">
    <property type="entry name" value="ACCUMULATION OF DYADS PROTEIN 2-RELATED"/>
    <property type="match status" value="1"/>
</dbReference>